<dbReference type="Gene3D" id="1.10.155.10">
    <property type="entry name" value="Chemotaxis receptor methyltransferase CheR, N-terminal domain"/>
    <property type="match status" value="1"/>
</dbReference>
<evidence type="ECO:0000313" key="7">
    <source>
        <dbReference type="EMBL" id="MFC7748216.1"/>
    </source>
</evidence>
<protein>
    <recommendedName>
        <fullName evidence="2">protein-glutamate O-methyltransferase</fullName>
        <ecNumber evidence="2">2.1.1.80</ecNumber>
    </recommendedName>
</protein>
<sequence length="258" mass="30204">MTDDYLDFAAEMKAKHGIDLTLYKETQMKRRLTSLRDKNGFQTFHHYLSAIDQNQSLLDELLDRITINVSNFYRNSKRWDVLRSSILPQLLKSRQKLTIWSAACSTGEEPYSVAIMLDHNFPQADYQILATDIDDGVLEKAAQGIYPEQSLRELPWYLRQKYFIQKENEFHLDHAIKRRVQFKKHDLLADAYPANVDLIICRNVLIYFTEAAKSTIYKNVASSLTQHGVLFVGSTEQIFKPENYRLDSKDTFFYQKNE</sequence>
<gene>
    <name evidence="7" type="ORF">ACFQU8_13575</name>
</gene>
<dbReference type="GO" id="GO:0008168">
    <property type="term" value="F:methyltransferase activity"/>
    <property type="evidence" value="ECO:0007669"/>
    <property type="project" value="UniProtKB-KW"/>
</dbReference>
<keyword evidence="4" id="KW-0808">Transferase</keyword>
<organism evidence="7 8">
    <name type="scientific">Lentibacillus kimchii</name>
    <dbReference type="NCBI Taxonomy" id="1542911"/>
    <lineage>
        <taxon>Bacteria</taxon>
        <taxon>Bacillati</taxon>
        <taxon>Bacillota</taxon>
        <taxon>Bacilli</taxon>
        <taxon>Bacillales</taxon>
        <taxon>Bacillaceae</taxon>
        <taxon>Lentibacillus</taxon>
    </lineage>
</organism>
<dbReference type="InterPro" id="IPR022642">
    <property type="entry name" value="CheR_C"/>
</dbReference>
<evidence type="ECO:0000313" key="8">
    <source>
        <dbReference type="Proteomes" id="UP001596620"/>
    </source>
</evidence>
<keyword evidence="8" id="KW-1185">Reference proteome</keyword>
<dbReference type="GO" id="GO:0032259">
    <property type="term" value="P:methylation"/>
    <property type="evidence" value="ECO:0007669"/>
    <property type="project" value="UniProtKB-KW"/>
</dbReference>
<reference evidence="8" key="1">
    <citation type="journal article" date="2019" name="Int. J. Syst. Evol. Microbiol.">
        <title>The Global Catalogue of Microorganisms (GCM) 10K type strain sequencing project: providing services to taxonomists for standard genome sequencing and annotation.</title>
        <authorList>
            <consortium name="The Broad Institute Genomics Platform"/>
            <consortium name="The Broad Institute Genome Sequencing Center for Infectious Disease"/>
            <person name="Wu L."/>
            <person name="Ma J."/>
        </authorList>
    </citation>
    <scope>NUCLEOTIDE SEQUENCE [LARGE SCALE GENOMIC DNA]</scope>
    <source>
        <strain evidence="8">JCM 30234</strain>
    </source>
</reference>
<proteinExistence type="predicted"/>
<feature type="domain" description="CheR-type methyltransferase" evidence="6">
    <location>
        <begin position="1"/>
        <end position="258"/>
    </location>
</feature>
<evidence type="ECO:0000256" key="5">
    <source>
        <dbReference type="ARBA" id="ARBA00022691"/>
    </source>
</evidence>
<comment type="catalytic activity">
    <reaction evidence="1">
        <text>L-glutamyl-[protein] + S-adenosyl-L-methionine = [protein]-L-glutamate 5-O-methyl ester + S-adenosyl-L-homocysteine</text>
        <dbReference type="Rhea" id="RHEA:24452"/>
        <dbReference type="Rhea" id="RHEA-COMP:10208"/>
        <dbReference type="Rhea" id="RHEA-COMP:10311"/>
        <dbReference type="ChEBI" id="CHEBI:29973"/>
        <dbReference type="ChEBI" id="CHEBI:57856"/>
        <dbReference type="ChEBI" id="CHEBI:59789"/>
        <dbReference type="ChEBI" id="CHEBI:82795"/>
        <dbReference type="EC" id="2.1.1.80"/>
    </reaction>
</comment>
<keyword evidence="5" id="KW-0949">S-adenosyl-L-methionine</keyword>
<dbReference type="Pfam" id="PF01739">
    <property type="entry name" value="CheR"/>
    <property type="match status" value="1"/>
</dbReference>
<dbReference type="EC" id="2.1.1.80" evidence="2"/>
<dbReference type="SUPFAM" id="SSF47757">
    <property type="entry name" value="Chemotaxis receptor methyltransferase CheR, N-terminal domain"/>
    <property type="match status" value="1"/>
</dbReference>
<dbReference type="PROSITE" id="PS50123">
    <property type="entry name" value="CHER"/>
    <property type="match status" value="1"/>
</dbReference>
<dbReference type="InterPro" id="IPR050903">
    <property type="entry name" value="Bact_Chemotaxis_MeTrfase"/>
</dbReference>
<comment type="caution">
    <text evidence="7">The sequence shown here is derived from an EMBL/GenBank/DDBJ whole genome shotgun (WGS) entry which is preliminary data.</text>
</comment>
<evidence type="ECO:0000256" key="3">
    <source>
        <dbReference type="ARBA" id="ARBA00022603"/>
    </source>
</evidence>
<dbReference type="PRINTS" id="PR00996">
    <property type="entry name" value="CHERMTFRASE"/>
</dbReference>
<dbReference type="Pfam" id="PF03705">
    <property type="entry name" value="CheR_N"/>
    <property type="match status" value="1"/>
</dbReference>
<accession>A0ABW2UWF2</accession>
<evidence type="ECO:0000256" key="4">
    <source>
        <dbReference type="ARBA" id="ARBA00022679"/>
    </source>
</evidence>
<keyword evidence="3 7" id="KW-0489">Methyltransferase</keyword>
<dbReference type="EMBL" id="JBHTGR010000057">
    <property type="protein sequence ID" value="MFC7748216.1"/>
    <property type="molecule type" value="Genomic_DNA"/>
</dbReference>
<name>A0ABW2UWF2_9BACI</name>
<dbReference type="InterPro" id="IPR029063">
    <property type="entry name" value="SAM-dependent_MTases_sf"/>
</dbReference>
<dbReference type="SMART" id="SM00138">
    <property type="entry name" value="MeTrc"/>
    <property type="match status" value="1"/>
</dbReference>
<evidence type="ECO:0000259" key="6">
    <source>
        <dbReference type="PROSITE" id="PS50123"/>
    </source>
</evidence>
<dbReference type="Gene3D" id="3.40.50.150">
    <property type="entry name" value="Vaccinia Virus protein VP39"/>
    <property type="match status" value="1"/>
</dbReference>
<dbReference type="SUPFAM" id="SSF53335">
    <property type="entry name" value="S-adenosyl-L-methionine-dependent methyltransferases"/>
    <property type="match status" value="1"/>
</dbReference>
<evidence type="ECO:0000256" key="1">
    <source>
        <dbReference type="ARBA" id="ARBA00001541"/>
    </source>
</evidence>
<dbReference type="PANTHER" id="PTHR24422:SF19">
    <property type="entry name" value="CHEMOTAXIS PROTEIN METHYLTRANSFERASE"/>
    <property type="match status" value="1"/>
</dbReference>
<dbReference type="InterPro" id="IPR000780">
    <property type="entry name" value="CheR_MeTrfase"/>
</dbReference>
<dbReference type="RefSeq" id="WP_382361362.1">
    <property type="nucleotide sequence ID" value="NZ_JBHTGR010000057.1"/>
</dbReference>
<evidence type="ECO:0000256" key="2">
    <source>
        <dbReference type="ARBA" id="ARBA00012534"/>
    </source>
</evidence>
<dbReference type="PANTHER" id="PTHR24422">
    <property type="entry name" value="CHEMOTAXIS PROTEIN METHYLTRANSFERASE"/>
    <property type="match status" value="1"/>
</dbReference>
<dbReference type="Proteomes" id="UP001596620">
    <property type="component" value="Unassembled WGS sequence"/>
</dbReference>
<dbReference type="InterPro" id="IPR022641">
    <property type="entry name" value="CheR_N"/>
</dbReference>
<dbReference type="InterPro" id="IPR036804">
    <property type="entry name" value="CheR_N_sf"/>
</dbReference>